<keyword evidence="4 14" id="KW-1134">Transmembrane beta strand</keyword>
<keyword evidence="20" id="KW-1185">Reference proteome</keyword>
<dbReference type="InterPro" id="IPR036942">
    <property type="entry name" value="Beta-barrel_TonB_sf"/>
</dbReference>
<dbReference type="PANTHER" id="PTHR32552:SF68">
    <property type="entry name" value="FERRICHROME OUTER MEMBRANE TRANSPORTER_PHAGE RECEPTOR"/>
    <property type="match status" value="1"/>
</dbReference>
<accession>A0A2R5F6B5</accession>
<keyword evidence="8" id="KW-0408">Iron</keyword>
<keyword evidence="10 15" id="KW-0798">TonB box</keyword>
<comment type="subcellular location">
    <subcellularLocation>
        <location evidence="1 14">Cell outer membrane</location>
        <topology evidence="1 14">Multi-pass membrane protein</topology>
    </subcellularLocation>
</comment>
<evidence type="ECO:0000256" key="2">
    <source>
        <dbReference type="ARBA" id="ARBA00009810"/>
    </source>
</evidence>
<dbReference type="SUPFAM" id="SSF56935">
    <property type="entry name" value="Porins"/>
    <property type="match status" value="1"/>
</dbReference>
<dbReference type="Pfam" id="PF07715">
    <property type="entry name" value="Plug"/>
    <property type="match status" value="1"/>
</dbReference>
<dbReference type="GO" id="GO:0015891">
    <property type="term" value="P:siderophore transport"/>
    <property type="evidence" value="ECO:0007669"/>
    <property type="project" value="InterPro"/>
</dbReference>
<dbReference type="Proteomes" id="UP000245081">
    <property type="component" value="Unassembled WGS sequence"/>
</dbReference>
<sequence length="713" mass="77701">MQYQLKRMRPAILLALAALPLQAAAEDTKAEQTETLPEVQVSGQQDRSLNYQVETTTTGSKTDTPARDVPASIVVVPKAVLEDQGAMGMNEAMRNVSGVSQNYAGGYGFADNFNIRGLNMRWLRDGNVDGSTQNGYYRTMTDVERIEVLKGPGSALYGSSQPGGSVNVVTKLPTDKTVAEFEVGVGSYDTQRVGLDLGGAVNGVATRLNVGYEKSDDFRGLGREITEILPSLRFNLTDTQTLTLDYDYRDIKLTPDNYGIVFGADRKLVTASGRNARYYSPMDYANQEINRLATIHEWKPSDAFSLKTSLVYDHRDIDMLRNAGSNVANASGVITGRTIRSQQDDADYLDFTSEATWKFKTGSVSHTLLAGVEWQDTDIDTVRVGYNLSNIANASNPVVPETSLNGLTAVASQGFNRHVEATTKSVYAQDQVELTEQVKLRGGLRHDNVDFSDEGSQGTTAFRRIADEQGLNSSQFGAVYQPIPQLSLYAGIARGAFINIATESTALSPEPEKSFSKEVGAKAMLLDGRLDLNVALFRAKRDHYYVTLTPGVSTPDGKDKTSGIEVDAVGSLTREVKLLASYSHINPKSISDALSSNTTLGVGNTSIYGNMPTGVAKDNARVWLTWEPSMLHGFGAGIGATYKGKSYADALNLLEVPSYTVYDAAVYWRQKTYEIAVNFKNLTDKTYYTVPTFIGALPGDPRSVMATVRFDFN</sequence>
<dbReference type="Gene3D" id="2.40.170.20">
    <property type="entry name" value="TonB-dependent receptor, beta-barrel domain"/>
    <property type="match status" value="1"/>
</dbReference>
<comment type="caution">
    <text evidence="19">The sequence shown here is derived from an EMBL/GenBank/DDBJ whole genome shotgun (WGS) entry which is preliminary data.</text>
</comment>
<keyword evidence="6 14" id="KW-0812">Transmembrane</keyword>
<dbReference type="NCBIfam" id="TIGR01783">
    <property type="entry name" value="TonB-siderophor"/>
    <property type="match status" value="1"/>
</dbReference>
<dbReference type="OrthoDB" id="127311at2"/>
<comment type="similarity">
    <text evidence="2 14 15">Belongs to the TonB-dependent receptor family.</text>
</comment>
<evidence type="ECO:0000256" key="13">
    <source>
        <dbReference type="ARBA" id="ARBA00023237"/>
    </source>
</evidence>
<evidence type="ECO:0000256" key="16">
    <source>
        <dbReference type="SAM" id="SignalP"/>
    </source>
</evidence>
<evidence type="ECO:0000256" key="10">
    <source>
        <dbReference type="ARBA" id="ARBA00023077"/>
    </source>
</evidence>
<evidence type="ECO:0000256" key="12">
    <source>
        <dbReference type="ARBA" id="ARBA00023170"/>
    </source>
</evidence>
<keyword evidence="11 14" id="KW-0472">Membrane</keyword>
<evidence type="ECO:0000256" key="6">
    <source>
        <dbReference type="ARBA" id="ARBA00022692"/>
    </source>
</evidence>
<dbReference type="InterPro" id="IPR000531">
    <property type="entry name" value="Beta-barrel_TonB"/>
</dbReference>
<evidence type="ECO:0000256" key="8">
    <source>
        <dbReference type="ARBA" id="ARBA00023004"/>
    </source>
</evidence>
<dbReference type="GO" id="GO:0038023">
    <property type="term" value="F:signaling receptor activity"/>
    <property type="evidence" value="ECO:0007669"/>
    <property type="project" value="InterPro"/>
</dbReference>
<feature type="chain" id="PRO_5015333154" evidence="16">
    <location>
        <begin position="26"/>
        <end position="713"/>
    </location>
</feature>
<evidence type="ECO:0000256" key="11">
    <source>
        <dbReference type="ARBA" id="ARBA00023136"/>
    </source>
</evidence>
<gene>
    <name evidence="19" type="primary">fhuA</name>
    <name evidence="19" type="ORF">NMK_0024</name>
</gene>
<feature type="signal peptide" evidence="16">
    <location>
        <begin position="1"/>
        <end position="25"/>
    </location>
</feature>
<evidence type="ECO:0000256" key="3">
    <source>
        <dbReference type="ARBA" id="ARBA00022448"/>
    </source>
</evidence>
<dbReference type="InterPro" id="IPR012910">
    <property type="entry name" value="Plug_dom"/>
</dbReference>
<evidence type="ECO:0000256" key="1">
    <source>
        <dbReference type="ARBA" id="ARBA00004571"/>
    </source>
</evidence>
<dbReference type="PANTHER" id="PTHR32552">
    <property type="entry name" value="FERRICHROME IRON RECEPTOR-RELATED"/>
    <property type="match status" value="1"/>
</dbReference>
<dbReference type="FunFam" id="2.170.130.10:FF:000001">
    <property type="entry name" value="Catecholate siderophore TonB-dependent receptor"/>
    <property type="match status" value="1"/>
</dbReference>
<feature type="domain" description="TonB-dependent receptor plug" evidence="18">
    <location>
        <begin position="66"/>
        <end position="164"/>
    </location>
</feature>
<evidence type="ECO:0000256" key="14">
    <source>
        <dbReference type="PROSITE-ProRule" id="PRU01360"/>
    </source>
</evidence>
<dbReference type="PROSITE" id="PS52016">
    <property type="entry name" value="TONB_DEPENDENT_REC_3"/>
    <property type="match status" value="1"/>
</dbReference>
<protein>
    <submittedName>
        <fullName evidence="19">Iron complex outermembrane recepter protein</fullName>
    </submittedName>
</protein>
<dbReference type="InterPro" id="IPR010105">
    <property type="entry name" value="TonB_sidphr_rcpt"/>
</dbReference>
<reference evidence="19 20" key="1">
    <citation type="journal article" date="2018" name="Environ. Microbiol.">
        <title>Isolation and genomic characterization of Novimethylophilus kurashikiensis gen. nov. sp. nov., a new lanthanide-dependent methylotrophic species of Methylophilaceae.</title>
        <authorList>
            <person name="Lv H."/>
            <person name="Sahin N."/>
            <person name="Tani A."/>
        </authorList>
    </citation>
    <scope>NUCLEOTIDE SEQUENCE [LARGE SCALE GENOMIC DNA]</scope>
    <source>
        <strain evidence="19 20">La2-4</strain>
    </source>
</reference>
<evidence type="ECO:0000256" key="9">
    <source>
        <dbReference type="ARBA" id="ARBA00023065"/>
    </source>
</evidence>
<keyword evidence="13 14" id="KW-0998">Cell outer membrane</keyword>
<dbReference type="Gene3D" id="2.170.130.10">
    <property type="entry name" value="TonB-dependent receptor, plug domain"/>
    <property type="match status" value="1"/>
</dbReference>
<evidence type="ECO:0000256" key="7">
    <source>
        <dbReference type="ARBA" id="ARBA00022729"/>
    </source>
</evidence>
<dbReference type="GO" id="GO:0015344">
    <property type="term" value="F:siderophore uptake transmembrane transporter activity"/>
    <property type="evidence" value="ECO:0007669"/>
    <property type="project" value="TreeGrafter"/>
</dbReference>
<evidence type="ECO:0000256" key="5">
    <source>
        <dbReference type="ARBA" id="ARBA00022496"/>
    </source>
</evidence>
<evidence type="ECO:0000313" key="20">
    <source>
        <dbReference type="Proteomes" id="UP000245081"/>
    </source>
</evidence>
<dbReference type="RefSeq" id="WP_109013731.1">
    <property type="nucleotide sequence ID" value="NZ_BDOQ01000001.1"/>
</dbReference>
<organism evidence="19 20">
    <name type="scientific">Novimethylophilus kurashikiensis</name>
    <dbReference type="NCBI Taxonomy" id="1825523"/>
    <lineage>
        <taxon>Bacteria</taxon>
        <taxon>Pseudomonadati</taxon>
        <taxon>Pseudomonadota</taxon>
        <taxon>Betaproteobacteria</taxon>
        <taxon>Nitrosomonadales</taxon>
        <taxon>Methylophilaceae</taxon>
        <taxon>Novimethylophilus</taxon>
    </lineage>
</organism>
<evidence type="ECO:0000256" key="4">
    <source>
        <dbReference type="ARBA" id="ARBA00022452"/>
    </source>
</evidence>
<evidence type="ECO:0000256" key="15">
    <source>
        <dbReference type="RuleBase" id="RU003357"/>
    </source>
</evidence>
<keyword evidence="12" id="KW-0675">Receptor</keyword>
<dbReference type="GO" id="GO:0009279">
    <property type="term" value="C:cell outer membrane"/>
    <property type="evidence" value="ECO:0007669"/>
    <property type="project" value="UniProtKB-SubCell"/>
</dbReference>
<feature type="domain" description="TonB-dependent receptor-like beta-barrel" evidence="17">
    <location>
        <begin position="235"/>
        <end position="682"/>
    </location>
</feature>
<dbReference type="AlphaFoldDB" id="A0A2R5F6B5"/>
<dbReference type="EMBL" id="BDOQ01000001">
    <property type="protein sequence ID" value="GBG12493.1"/>
    <property type="molecule type" value="Genomic_DNA"/>
</dbReference>
<evidence type="ECO:0000259" key="18">
    <source>
        <dbReference type="Pfam" id="PF07715"/>
    </source>
</evidence>
<keyword evidence="9" id="KW-0406">Ion transport</keyword>
<keyword evidence="3 14" id="KW-0813">Transport</keyword>
<dbReference type="InterPro" id="IPR039426">
    <property type="entry name" value="TonB-dep_rcpt-like"/>
</dbReference>
<proteinExistence type="inferred from homology"/>
<dbReference type="InterPro" id="IPR037066">
    <property type="entry name" value="Plug_dom_sf"/>
</dbReference>
<keyword evidence="7 16" id="KW-0732">Signal</keyword>
<dbReference type="CDD" id="cd01347">
    <property type="entry name" value="ligand_gated_channel"/>
    <property type="match status" value="1"/>
</dbReference>
<name>A0A2R5F6B5_9PROT</name>
<evidence type="ECO:0000313" key="19">
    <source>
        <dbReference type="EMBL" id="GBG12493.1"/>
    </source>
</evidence>
<evidence type="ECO:0000259" key="17">
    <source>
        <dbReference type="Pfam" id="PF00593"/>
    </source>
</evidence>
<keyword evidence="5" id="KW-0410">Iron transport</keyword>
<dbReference type="Pfam" id="PF00593">
    <property type="entry name" value="TonB_dep_Rec_b-barrel"/>
    <property type="match status" value="1"/>
</dbReference>